<keyword evidence="1" id="KW-0560">Oxidoreductase</keyword>
<dbReference type="EMBL" id="RBTP01000012">
    <property type="protein sequence ID" value="RMT84156.1"/>
    <property type="molecule type" value="Genomic_DNA"/>
</dbReference>
<dbReference type="SUPFAM" id="SSF48179">
    <property type="entry name" value="6-phosphogluconate dehydrogenase C-terminal domain-like"/>
    <property type="match status" value="1"/>
</dbReference>
<dbReference type="GO" id="GO:0016491">
    <property type="term" value="F:oxidoreductase activity"/>
    <property type="evidence" value="ECO:0007669"/>
    <property type="project" value="UniProtKB-KW"/>
</dbReference>
<dbReference type="InterPro" id="IPR008927">
    <property type="entry name" value="6-PGluconate_DH-like_C_sf"/>
</dbReference>
<proteinExistence type="predicted"/>
<feature type="domain" description="Ketopantoate reductase C-terminal" evidence="2">
    <location>
        <begin position="17"/>
        <end position="73"/>
    </location>
</feature>
<evidence type="ECO:0000256" key="1">
    <source>
        <dbReference type="ARBA" id="ARBA00023002"/>
    </source>
</evidence>
<sequence length="101" mass="11062">MQVPGNSPPRGGRAALEAANYPLYAKVSRRYYELPTAKASTLTASMMRDIERGAPTEVEQILGDMLVRRNALGVVSGDLSVLKFACTHVRAYEARRVRGPL</sequence>
<evidence type="ECO:0000313" key="3">
    <source>
        <dbReference type="EMBL" id="RMT84156.1"/>
    </source>
</evidence>
<dbReference type="AlphaFoldDB" id="A0A3M5PJE9"/>
<evidence type="ECO:0000313" key="4">
    <source>
        <dbReference type="Proteomes" id="UP000273854"/>
    </source>
</evidence>
<comment type="caution">
    <text evidence="3">The sequence shown here is derived from an EMBL/GenBank/DDBJ whole genome shotgun (WGS) entry which is preliminary data.</text>
</comment>
<protein>
    <submittedName>
        <fullName evidence="3">2-dehydropantoate 2-reductase</fullName>
    </submittedName>
</protein>
<dbReference type="InterPro" id="IPR013328">
    <property type="entry name" value="6PGD_dom2"/>
</dbReference>
<organism evidence="3 4">
    <name type="scientific">Pseudomonas viridiflava</name>
    <name type="common">Phytomonas viridiflava</name>
    <dbReference type="NCBI Taxonomy" id="33069"/>
    <lineage>
        <taxon>Bacteria</taxon>
        <taxon>Pseudomonadati</taxon>
        <taxon>Pseudomonadota</taxon>
        <taxon>Gammaproteobacteria</taxon>
        <taxon>Pseudomonadales</taxon>
        <taxon>Pseudomonadaceae</taxon>
        <taxon>Pseudomonas</taxon>
    </lineage>
</organism>
<dbReference type="Proteomes" id="UP000273854">
    <property type="component" value="Unassembled WGS sequence"/>
</dbReference>
<dbReference type="Pfam" id="PF08546">
    <property type="entry name" value="ApbA_C"/>
    <property type="match status" value="1"/>
</dbReference>
<dbReference type="InterPro" id="IPR013752">
    <property type="entry name" value="KPA_reductase"/>
</dbReference>
<dbReference type="Gene3D" id="1.10.1040.10">
    <property type="entry name" value="N-(1-d-carboxylethyl)-l-norvaline Dehydrogenase, domain 2"/>
    <property type="match status" value="1"/>
</dbReference>
<name>A0A3M5PJE9_PSEVI</name>
<dbReference type="OrthoDB" id="9796561at2"/>
<accession>A0A3M5PJE9</accession>
<reference evidence="3 4" key="1">
    <citation type="submission" date="2018-08" db="EMBL/GenBank/DDBJ databases">
        <title>Recombination of ecologically and evolutionarily significant loci maintains genetic cohesion in the Pseudomonas syringae species complex.</title>
        <authorList>
            <person name="Dillon M."/>
            <person name="Thakur S."/>
            <person name="Almeida R.N.D."/>
            <person name="Weir B.S."/>
            <person name="Guttman D.S."/>
        </authorList>
    </citation>
    <scope>NUCLEOTIDE SEQUENCE [LARGE SCALE GENOMIC DNA]</scope>
    <source>
        <strain evidence="3 4">ICMP 19473</strain>
    </source>
</reference>
<gene>
    <name evidence="3" type="ORF">ALP40_02366</name>
</gene>
<evidence type="ECO:0000259" key="2">
    <source>
        <dbReference type="Pfam" id="PF08546"/>
    </source>
</evidence>